<dbReference type="PANTHER" id="PTHR10774">
    <property type="entry name" value="EXTENDED SYNAPTOTAGMIN-RELATED"/>
    <property type="match status" value="1"/>
</dbReference>
<organism evidence="3 4">
    <name type="scientific">Streblomastix strix</name>
    <dbReference type="NCBI Taxonomy" id="222440"/>
    <lineage>
        <taxon>Eukaryota</taxon>
        <taxon>Metamonada</taxon>
        <taxon>Preaxostyla</taxon>
        <taxon>Oxymonadida</taxon>
        <taxon>Streblomastigidae</taxon>
        <taxon>Streblomastix</taxon>
    </lineage>
</organism>
<feature type="domain" description="C2" evidence="2">
    <location>
        <begin position="4"/>
        <end position="36"/>
    </location>
</feature>
<feature type="coiled-coil region" evidence="1">
    <location>
        <begin position="82"/>
        <end position="126"/>
    </location>
</feature>
<reference evidence="3 4" key="1">
    <citation type="submission" date="2019-03" db="EMBL/GenBank/DDBJ databases">
        <title>Single cell metagenomics reveals metabolic interactions within the superorganism composed of flagellate Streblomastix strix and complex community of Bacteroidetes bacteria on its surface.</title>
        <authorList>
            <person name="Treitli S.C."/>
            <person name="Kolisko M."/>
            <person name="Husnik F."/>
            <person name="Keeling P."/>
            <person name="Hampl V."/>
        </authorList>
    </citation>
    <scope>NUCLEOTIDE SEQUENCE [LARGE SCALE GENOMIC DNA]</scope>
    <source>
        <strain evidence="3">ST1C</strain>
    </source>
</reference>
<keyword evidence="1" id="KW-0175">Coiled coil</keyword>
<dbReference type="Gene3D" id="2.60.40.150">
    <property type="entry name" value="C2 domain"/>
    <property type="match status" value="2"/>
</dbReference>
<comment type="caution">
    <text evidence="3">The sequence shown here is derived from an EMBL/GenBank/DDBJ whole genome shotgun (WGS) entry which is preliminary data.</text>
</comment>
<gene>
    <name evidence="3" type="ORF">EZS28_051009</name>
</gene>
<dbReference type="AlphaFoldDB" id="A0A5J4T555"/>
<feature type="non-terminal residue" evidence="3">
    <location>
        <position position="216"/>
    </location>
</feature>
<accession>A0A5J4T555</accession>
<dbReference type="PANTHER" id="PTHR10774:SF190">
    <property type="entry name" value="C2 CALCIUM_LIPID-BINDING ENDONUCLEASE_EXONUCLEASE_PHOSPHATASE-RELATED"/>
    <property type="match status" value="1"/>
</dbReference>
<dbReference type="InterPro" id="IPR045050">
    <property type="entry name" value="Synaptotagmin_plant"/>
</dbReference>
<proteinExistence type="predicted"/>
<feature type="domain" description="C2" evidence="2">
    <location>
        <begin position="147"/>
        <end position="208"/>
    </location>
</feature>
<dbReference type="GO" id="GO:0008289">
    <property type="term" value="F:lipid binding"/>
    <property type="evidence" value="ECO:0007669"/>
    <property type="project" value="InterPro"/>
</dbReference>
<name>A0A5J4T555_9EUKA</name>
<dbReference type="InterPro" id="IPR000008">
    <property type="entry name" value="C2_dom"/>
</dbReference>
<dbReference type="EMBL" id="SNRW01038069">
    <property type="protein sequence ID" value="KAA6353464.1"/>
    <property type="molecule type" value="Genomic_DNA"/>
</dbReference>
<dbReference type="CDD" id="cd00030">
    <property type="entry name" value="C2"/>
    <property type="match status" value="1"/>
</dbReference>
<dbReference type="Proteomes" id="UP000324800">
    <property type="component" value="Unassembled WGS sequence"/>
</dbReference>
<protein>
    <recommendedName>
        <fullName evidence="2">C2 domain-containing protein</fullName>
    </recommendedName>
</protein>
<dbReference type="SUPFAM" id="SSF49562">
    <property type="entry name" value="C2 domain (Calcium/lipid-binding domain, CaLB)"/>
    <property type="match status" value="2"/>
</dbReference>
<evidence type="ECO:0000313" key="3">
    <source>
        <dbReference type="EMBL" id="KAA6353464.1"/>
    </source>
</evidence>
<dbReference type="GO" id="GO:0005783">
    <property type="term" value="C:endoplasmic reticulum"/>
    <property type="evidence" value="ECO:0007669"/>
    <property type="project" value="TreeGrafter"/>
</dbReference>
<evidence type="ECO:0000259" key="2">
    <source>
        <dbReference type="Pfam" id="PF00168"/>
    </source>
</evidence>
<evidence type="ECO:0000313" key="4">
    <source>
        <dbReference type="Proteomes" id="UP000324800"/>
    </source>
</evidence>
<dbReference type="Pfam" id="PF00168">
    <property type="entry name" value="C2"/>
    <property type="match status" value="2"/>
</dbReference>
<dbReference type="InterPro" id="IPR035892">
    <property type="entry name" value="C2_domain_sf"/>
</dbReference>
<sequence length="216" mass="25656">MQGKHEIEVEVYDYDSITKNDLIGVTNIDILPSLNKDTQIELFLQPQKEKKEESFKNKIETISNNNDQKLGKVIFNMKYISEQEYNDNFEKEQIRKKKLEQERIIAKELEEKRIIAEEQSRLEKERILELEERVRKEALDAQYIKGYVQLRNISVRNLKKMDLIGKNDPFVVFRAGEESKQTTVAKSTQNYDYLNEEYELLYDPSVMQGKHEIEVE</sequence>
<evidence type="ECO:0000256" key="1">
    <source>
        <dbReference type="SAM" id="Coils"/>
    </source>
</evidence>